<dbReference type="EMBL" id="CP141615">
    <property type="protein sequence ID" value="WRP18389.1"/>
    <property type="molecule type" value="Genomic_DNA"/>
</dbReference>
<dbReference type="Pfam" id="PF02142">
    <property type="entry name" value="MGS"/>
    <property type="match status" value="1"/>
</dbReference>
<keyword evidence="4 8" id="KW-0808">Transferase</keyword>
<comment type="domain">
    <text evidence="8">The IMP cyclohydrolase activity resides in the N-terminal region.</text>
</comment>
<keyword evidence="5 8" id="KW-0658">Purine biosynthesis</keyword>
<dbReference type="GO" id="GO:0004643">
    <property type="term" value="F:phosphoribosylaminoimidazolecarboxamide formyltransferase activity"/>
    <property type="evidence" value="ECO:0007669"/>
    <property type="project" value="UniProtKB-EC"/>
</dbReference>
<dbReference type="InterPro" id="IPR002695">
    <property type="entry name" value="PurH-like"/>
</dbReference>
<dbReference type="InterPro" id="IPR036914">
    <property type="entry name" value="MGS-like_dom_sf"/>
</dbReference>
<evidence type="ECO:0000256" key="5">
    <source>
        <dbReference type="ARBA" id="ARBA00022755"/>
    </source>
</evidence>
<dbReference type="NCBIfam" id="NF002049">
    <property type="entry name" value="PRK00881.1"/>
    <property type="match status" value="1"/>
</dbReference>
<comment type="pathway">
    <text evidence="1 8">Purine metabolism; IMP biosynthesis via de novo pathway; IMP from 5-formamido-1-(5-phospho-D-ribosyl)imidazole-4-carboxamide: step 1/1.</text>
</comment>
<dbReference type="PROSITE" id="PS51855">
    <property type="entry name" value="MGS"/>
    <property type="match status" value="1"/>
</dbReference>
<evidence type="ECO:0000313" key="11">
    <source>
        <dbReference type="Proteomes" id="UP001332192"/>
    </source>
</evidence>
<evidence type="ECO:0000256" key="7">
    <source>
        <dbReference type="ARBA" id="ARBA00023268"/>
    </source>
</evidence>
<evidence type="ECO:0000256" key="4">
    <source>
        <dbReference type="ARBA" id="ARBA00022679"/>
    </source>
</evidence>
<evidence type="ECO:0000256" key="1">
    <source>
        <dbReference type="ARBA" id="ARBA00004844"/>
    </source>
</evidence>
<proteinExistence type="inferred from homology"/>
<dbReference type="PANTHER" id="PTHR11692:SF0">
    <property type="entry name" value="BIFUNCTIONAL PURINE BIOSYNTHESIS PROTEIN ATIC"/>
    <property type="match status" value="1"/>
</dbReference>
<dbReference type="EC" id="2.1.2.3" evidence="8"/>
<evidence type="ECO:0000256" key="6">
    <source>
        <dbReference type="ARBA" id="ARBA00022801"/>
    </source>
</evidence>
<dbReference type="GO" id="GO:0003937">
    <property type="term" value="F:IMP cyclohydrolase activity"/>
    <property type="evidence" value="ECO:0007669"/>
    <property type="project" value="UniProtKB-EC"/>
</dbReference>
<dbReference type="Gene3D" id="3.40.50.1380">
    <property type="entry name" value="Methylglyoxal synthase-like domain"/>
    <property type="match status" value="1"/>
</dbReference>
<name>A0ABZ1C0B8_9FIRM</name>
<sequence>MSGPAASNESVPRRALFSVSRTEGLAALASELVRLGWELWATEGTGRHLQEAGVPVRPLSELTGQVSMLGGRVKTLHPRVFGGVLARPSPQDLAELEQAGGVPFDLVVVNFYPFEERLERYRSGELTLAELVESMDIGGPALARAAAKNFARVAVLTDPSQYAAVLDEIRHSPHGLPADATRVRLAAEAVRRTARYDAVIARALQQEAGPPAAAPQRVEVSFPERLALEATRWLVARYGENPHQAGAVYRVPVQGASVPWGQVLQGKELSYNNVADAAAALDLVAELSDRPAAVAIKHATPCGAAVADSLLQAYQLAHDADPVSVFGGVVAVSRPVDGMVAEAMARTFLEVIVAPSFEPEALEVLSKKPRLRLIEVGPIEPPWRRDGDGSSLEVRSIFGGLLVQQVDAVDWVDGELRTVTRQSVPERLWPDLRFAWRVVKHARSNAIVVARDGQTLGIGAGQTSRIDAARIAIEKAGEKASGAVLASDGFFPFSDVVELAAEHGIAAIVQPGGSMRDQESIAAADRAGLAMVFTGIRHFRH</sequence>
<evidence type="ECO:0000256" key="8">
    <source>
        <dbReference type="HAMAP-Rule" id="MF_00139"/>
    </source>
</evidence>
<dbReference type="PIRSF" id="PIRSF000414">
    <property type="entry name" value="AICARFT_IMPCHas"/>
    <property type="match status" value="1"/>
</dbReference>
<evidence type="ECO:0000259" key="9">
    <source>
        <dbReference type="PROSITE" id="PS51855"/>
    </source>
</evidence>
<dbReference type="SUPFAM" id="SSF53927">
    <property type="entry name" value="Cytidine deaminase-like"/>
    <property type="match status" value="1"/>
</dbReference>
<evidence type="ECO:0000313" key="10">
    <source>
        <dbReference type="EMBL" id="WRP18389.1"/>
    </source>
</evidence>
<comment type="catalytic activity">
    <reaction evidence="8">
        <text>(6R)-10-formyltetrahydrofolate + 5-amino-1-(5-phospho-beta-D-ribosyl)imidazole-4-carboxamide = 5-formamido-1-(5-phospho-D-ribosyl)imidazole-4-carboxamide + (6S)-5,6,7,8-tetrahydrofolate</text>
        <dbReference type="Rhea" id="RHEA:22192"/>
        <dbReference type="ChEBI" id="CHEBI:57453"/>
        <dbReference type="ChEBI" id="CHEBI:58467"/>
        <dbReference type="ChEBI" id="CHEBI:58475"/>
        <dbReference type="ChEBI" id="CHEBI:195366"/>
        <dbReference type="EC" id="2.1.2.3"/>
    </reaction>
</comment>
<gene>
    <name evidence="8 10" type="primary">purH</name>
    <name evidence="10" type="ORF">U7230_05100</name>
</gene>
<dbReference type="Proteomes" id="UP001332192">
    <property type="component" value="Chromosome"/>
</dbReference>
<dbReference type="CDD" id="cd01421">
    <property type="entry name" value="IMPCH"/>
    <property type="match status" value="1"/>
</dbReference>
<reference evidence="10 11" key="1">
    <citation type="journal article" date="2024" name="Front. Microbiol.">
        <title>Novel thermophilic genera Geochorda gen. nov. and Carboxydochorda gen. nov. from the deep terrestrial subsurface reveal the ecophysiological diversity in the class Limnochordia.</title>
        <authorList>
            <person name="Karnachuk O.V."/>
            <person name="Lukina A.P."/>
            <person name="Avakyan M.R."/>
            <person name="Kadnikov V.V."/>
            <person name="Begmatov S."/>
            <person name="Beletsky A.V."/>
            <person name="Vlasova K.G."/>
            <person name="Novikov A.A."/>
            <person name="Shcherbakova V.A."/>
            <person name="Mardanov A.V."/>
            <person name="Ravin N.V."/>
        </authorList>
    </citation>
    <scope>NUCLEOTIDE SEQUENCE [LARGE SCALE GENOMIC DNA]</scope>
    <source>
        <strain evidence="10 11">L945</strain>
    </source>
</reference>
<dbReference type="RefSeq" id="WP_324717662.1">
    <property type="nucleotide sequence ID" value="NZ_CP141615.1"/>
</dbReference>
<dbReference type="Gene3D" id="3.40.140.20">
    <property type="match status" value="2"/>
</dbReference>
<dbReference type="PANTHER" id="PTHR11692">
    <property type="entry name" value="BIFUNCTIONAL PURINE BIOSYNTHESIS PROTEIN PURH"/>
    <property type="match status" value="1"/>
</dbReference>
<accession>A0ABZ1C0B8</accession>
<dbReference type="InterPro" id="IPR016193">
    <property type="entry name" value="Cytidine_deaminase-like"/>
</dbReference>
<dbReference type="SMART" id="SM00798">
    <property type="entry name" value="AICARFT_IMPCHas"/>
    <property type="match status" value="1"/>
</dbReference>
<keyword evidence="11" id="KW-1185">Reference proteome</keyword>
<keyword evidence="7 8" id="KW-0511">Multifunctional enzyme</keyword>
<dbReference type="NCBIfam" id="TIGR00355">
    <property type="entry name" value="purH"/>
    <property type="match status" value="1"/>
</dbReference>
<evidence type="ECO:0000256" key="3">
    <source>
        <dbReference type="ARBA" id="ARBA00007667"/>
    </source>
</evidence>
<dbReference type="SUPFAM" id="SSF52335">
    <property type="entry name" value="Methylglyoxal synthase-like"/>
    <property type="match status" value="1"/>
</dbReference>
<dbReference type="InterPro" id="IPR024051">
    <property type="entry name" value="AICAR_Tfase_dup_dom_sf"/>
</dbReference>
<dbReference type="EC" id="3.5.4.10" evidence="8"/>
<comment type="similarity">
    <text evidence="3 8">Belongs to the PurH family.</text>
</comment>
<protein>
    <recommendedName>
        <fullName evidence="8">Bifunctional purine biosynthesis protein PurH</fullName>
    </recommendedName>
    <domain>
        <recommendedName>
            <fullName evidence="8">Phosphoribosylaminoimidazolecarboxamide formyltransferase</fullName>
            <ecNumber evidence="8">2.1.2.3</ecNumber>
        </recommendedName>
        <alternativeName>
            <fullName evidence="8">AICAR transformylase</fullName>
        </alternativeName>
    </domain>
    <domain>
        <recommendedName>
            <fullName evidence="8">IMP cyclohydrolase</fullName>
            <ecNumber evidence="8">3.5.4.10</ecNumber>
        </recommendedName>
        <alternativeName>
            <fullName evidence="8">ATIC</fullName>
        </alternativeName>
        <alternativeName>
            <fullName evidence="8">IMP synthase</fullName>
        </alternativeName>
        <alternativeName>
            <fullName evidence="8">Inosinicase</fullName>
        </alternativeName>
    </domain>
</protein>
<keyword evidence="6 8" id="KW-0378">Hydrolase</keyword>
<dbReference type="Pfam" id="PF01808">
    <property type="entry name" value="AICARFT_IMPCHas"/>
    <property type="match status" value="1"/>
</dbReference>
<comment type="catalytic activity">
    <reaction evidence="8">
        <text>IMP + H2O = 5-formamido-1-(5-phospho-D-ribosyl)imidazole-4-carboxamide</text>
        <dbReference type="Rhea" id="RHEA:18445"/>
        <dbReference type="ChEBI" id="CHEBI:15377"/>
        <dbReference type="ChEBI" id="CHEBI:58053"/>
        <dbReference type="ChEBI" id="CHEBI:58467"/>
        <dbReference type="EC" id="3.5.4.10"/>
    </reaction>
</comment>
<dbReference type="HAMAP" id="MF_00139">
    <property type="entry name" value="PurH"/>
    <property type="match status" value="1"/>
</dbReference>
<feature type="domain" description="MGS-like" evidence="9">
    <location>
        <begin position="1"/>
        <end position="157"/>
    </location>
</feature>
<dbReference type="SMART" id="SM00851">
    <property type="entry name" value="MGS"/>
    <property type="match status" value="1"/>
</dbReference>
<organism evidence="10 11">
    <name type="scientific">Carboxydichorda subterranea</name>
    <dbReference type="NCBI Taxonomy" id="3109565"/>
    <lineage>
        <taxon>Bacteria</taxon>
        <taxon>Bacillati</taxon>
        <taxon>Bacillota</taxon>
        <taxon>Limnochordia</taxon>
        <taxon>Limnochordales</taxon>
        <taxon>Geochordaceae</taxon>
        <taxon>Carboxydichorda</taxon>
    </lineage>
</organism>
<evidence type="ECO:0000256" key="2">
    <source>
        <dbReference type="ARBA" id="ARBA00004954"/>
    </source>
</evidence>
<comment type="pathway">
    <text evidence="2 8">Purine metabolism; IMP biosynthesis via de novo pathway; 5-formamido-1-(5-phospho-D-ribosyl)imidazole-4-carboxamide from 5-amino-1-(5-phospho-D-ribosyl)imidazole-4-carboxamide (10-formyl THF route): step 1/1.</text>
</comment>
<dbReference type="InterPro" id="IPR011607">
    <property type="entry name" value="MGS-like_dom"/>
</dbReference>